<sequence>MATSTPSETLRPITSKRRHLIPPHKPTSPKVSKVLNPSASPPETRIKPSHDEIAENRRKTSSTEHEAEKDYEPSRFEISFSMPPQPFLDPPIWEASLNRARERLAQRPLNEIPAAGVGESAERRRQRLEQELEYGSMAIRGRSSVSGRGRRGRGAQGGTGNVYWGGRR</sequence>
<evidence type="ECO:0000313" key="3">
    <source>
        <dbReference type="Proteomes" id="UP001149079"/>
    </source>
</evidence>
<feature type="compositionally biased region" description="Basic and acidic residues" evidence="1">
    <location>
        <begin position="44"/>
        <end position="72"/>
    </location>
</feature>
<comment type="caution">
    <text evidence="2">The sequence shown here is derived from an EMBL/GenBank/DDBJ whole genome shotgun (WGS) entry which is preliminary data.</text>
</comment>
<accession>A0A9W9L115</accession>
<dbReference type="AlphaFoldDB" id="A0A9W9L115"/>
<dbReference type="RefSeq" id="XP_056520719.1">
    <property type="nucleotide sequence ID" value="XM_056667123.1"/>
</dbReference>
<dbReference type="EMBL" id="JAPQKL010000005">
    <property type="protein sequence ID" value="KAJ5130340.1"/>
    <property type="molecule type" value="Genomic_DNA"/>
</dbReference>
<gene>
    <name evidence="2" type="ORF">N7515_006379</name>
</gene>
<dbReference type="OrthoDB" id="4502595at2759"/>
<dbReference type="GeneID" id="81406293"/>
<proteinExistence type="predicted"/>
<dbReference type="Proteomes" id="UP001149079">
    <property type="component" value="Unassembled WGS sequence"/>
</dbReference>
<evidence type="ECO:0000313" key="2">
    <source>
        <dbReference type="EMBL" id="KAJ5130340.1"/>
    </source>
</evidence>
<organism evidence="2 3">
    <name type="scientific">Penicillium bovifimosum</name>
    <dbReference type="NCBI Taxonomy" id="126998"/>
    <lineage>
        <taxon>Eukaryota</taxon>
        <taxon>Fungi</taxon>
        <taxon>Dikarya</taxon>
        <taxon>Ascomycota</taxon>
        <taxon>Pezizomycotina</taxon>
        <taxon>Eurotiomycetes</taxon>
        <taxon>Eurotiomycetidae</taxon>
        <taxon>Eurotiales</taxon>
        <taxon>Aspergillaceae</taxon>
        <taxon>Penicillium</taxon>
    </lineage>
</organism>
<reference evidence="2" key="1">
    <citation type="submission" date="2022-11" db="EMBL/GenBank/DDBJ databases">
        <authorList>
            <person name="Petersen C."/>
        </authorList>
    </citation>
    <scope>NUCLEOTIDE SEQUENCE</scope>
    <source>
        <strain evidence="2">IBT 22155</strain>
    </source>
</reference>
<feature type="region of interest" description="Disordered" evidence="1">
    <location>
        <begin position="1"/>
        <end position="72"/>
    </location>
</feature>
<protein>
    <submittedName>
        <fullName evidence="2">Uncharacterized protein</fullName>
    </submittedName>
</protein>
<keyword evidence="3" id="KW-1185">Reference proteome</keyword>
<feature type="region of interest" description="Disordered" evidence="1">
    <location>
        <begin position="139"/>
        <end position="168"/>
    </location>
</feature>
<reference evidence="2" key="2">
    <citation type="journal article" date="2023" name="IMA Fungus">
        <title>Comparative genomic study of the Penicillium genus elucidates a diverse pangenome and 15 lateral gene transfer events.</title>
        <authorList>
            <person name="Petersen C."/>
            <person name="Sorensen T."/>
            <person name="Nielsen M.R."/>
            <person name="Sondergaard T.E."/>
            <person name="Sorensen J.L."/>
            <person name="Fitzpatrick D.A."/>
            <person name="Frisvad J.C."/>
            <person name="Nielsen K.L."/>
        </authorList>
    </citation>
    <scope>NUCLEOTIDE SEQUENCE</scope>
    <source>
        <strain evidence="2">IBT 22155</strain>
    </source>
</reference>
<name>A0A9W9L115_9EURO</name>
<evidence type="ECO:0000256" key="1">
    <source>
        <dbReference type="SAM" id="MobiDB-lite"/>
    </source>
</evidence>